<dbReference type="Gene3D" id="1.10.260.40">
    <property type="entry name" value="lambda repressor-like DNA-binding domains"/>
    <property type="match status" value="1"/>
</dbReference>
<dbReference type="GO" id="GO:0003677">
    <property type="term" value="F:DNA binding"/>
    <property type="evidence" value="ECO:0007669"/>
    <property type="project" value="InterPro"/>
</dbReference>
<organism evidence="1">
    <name type="scientific">Microbacterium sp. A8/3-1</name>
    <dbReference type="NCBI Taxonomy" id="3160749"/>
    <lineage>
        <taxon>Bacteria</taxon>
        <taxon>Bacillati</taxon>
        <taxon>Actinomycetota</taxon>
        <taxon>Actinomycetes</taxon>
        <taxon>Micrococcales</taxon>
        <taxon>Microbacteriaceae</taxon>
        <taxon>Microbacterium</taxon>
    </lineage>
</organism>
<proteinExistence type="predicted"/>
<dbReference type="SUPFAM" id="SSF47413">
    <property type="entry name" value="lambda repressor-like DNA-binding domains"/>
    <property type="match status" value="1"/>
</dbReference>
<dbReference type="InterPro" id="IPR010982">
    <property type="entry name" value="Lambda_DNA-bd_dom_sf"/>
</dbReference>
<sequence length="69" mass="7354">MGNNEPAGGKIARLMEQQGRTYVWLAVTTGIPYKRLLAEVKNQTRPMSLDTALATAEALGVDLPALVAA</sequence>
<dbReference type="AlphaFoldDB" id="A0AAU7VWW1"/>
<dbReference type="RefSeq" id="WP_350351921.1">
    <property type="nucleotide sequence ID" value="NZ_CP158357.1"/>
</dbReference>
<dbReference type="EMBL" id="CP158357">
    <property type="protein sequence ID" value="XBX78694.1"/>
    <property type="molecule type" value="Genomic_DNA"/>
</dbReference>
<reference evidence="1" key="1">
    <citation type="submission" date="2024-06" db="EMBL/GenBank/DDBJ databases">
        <title>Draft genome sequence of Microbacterium sp. strain A8/3-1, isolated from Oxytropis tragacanthoides Fisch. ex DC. Root nodules in the Altai region of Russia.</title>
        <authorList>
            <person name="Sazanova A."/>
            <person name="Guro P."/>
            <person name="Kuznetsova I."/>
            <person name="Belimov A."/>
            <person name="Safronova V."/>
        </authorList>
    </citation>
    <scope>NUCLEOTIDE SEQUENCE</scope>
    <source>
        <strain evidence="1">A8/3-1</strain>
    </source>
</reference>
<name>A0AAU7VWW1_9MICO</name>
<gene>
    <name evidence="1" type="ORF">ABS642_00975</name>
</gene>
<accession>A0AAU7VWW1</accession>
<protein>
    <submittedName>
        <fullName evidence="1">Helix-turn-helix transcriptional regulator</fullName>
    </submittedName>
</protein>
<evidence type="ECO:0000313" key="1">
    <source>
        <dbReference type="EMBL" id="XBX78694.1"/>
    </source>
</evidence>